<sequence>MRNNTPICNVWQRNYYERIIRDDRELAAIREYIANNPAQWGLDKNNPENHKDG</sequence>
<reference evidence="1 2" key="1">
    <citation type="journal article" date="2016" name="C (Basel)">
        <title>Selective Growth of and Electricity Production by Marine Exoelectrogenic Bacteria in Self-Aggregated Hydrogel of Microbially Reduced Graphene Oxide.</title>
        <authorList>
            <person name="Yoshida N."/>
            <person name="Goto Y."/>
            <person name="Miyata Y."/>
        </authorList>
    </citation>
    <scope>NUCLEOTIDE SEQUENCE [LARGE SCALE GENOMIC DNA]</scope>
    <source>
        <strain evidence="1 2">NIT-T3</strain>
    </source>
</reference>
<gene>
    <name evidence="1" type="ORF">DESUT3_13520</name>
</gene>
<accession>A0ABN6DVY6</accession>
<evidence type="ECO:0000313" key="2">
    <source>
        <dbReference type="Proteomes" id="UP001319827"/>
    </source>
</evidence>
<dbReference type="SUPFAM" id="SSF143422">
    <property type="entry name" value="Transposase IS200-like"/>
    <property type="match status" value="1"/>
</dbReference>
<evidence type="ECO:0000313" key="1">
    <source>
        <dbReference type="EMBL" id="BCR04283.1"/>
    </source>
</evidence>
<reference evidence="1 2" key="2">
    <citation type="journal article" date="2021" name="Int. J. Syst. Evol. Microbiol.">
        <title>Isolation and Polyphasic Characterization of Desulfuromonas versatilis sp. Nov., an Electrogenic Bacteria Capable of Versatile Metabolism Isolated from a Graphene Oxide-Reducing Enrichment Culture.</title>
        <authorList>
            <person name="Xie L."/>
            <person name="Yoshida N."/>
            <person name="Ishii S."/>
            <person name="Meng L."/>
        </authorList>
    </citation>
    <scope>NUCLEOTIDE SEQUENCE [LARGE SCALE GENOMIC DNA]</scope>
    <source>
        <strain evidence="1 2">NIT-T3</strain>
    </source>
</reference>
<protein>
    <recommendedName>
        <fullName evidence="3">Transposase IS200-like domain-containing protein</fullName>
    </recommendedName>
</protein>
<dbReference type="Gene3D" id="3.30.70.1290">
    <property type="entry name" value="Transposase IS200-like"/>
    <property type="match status" value="1"/>
</dbReference>
<proteinExistence type="predicted"/>
<dbReference type="Proteomes" id="UP001319827">
    <property type="component" value="Chromosome"/>
</dbReference>
<name>A0ABN6DVY6_9BACT</name>
<dbReference type="EMBL" id="AP024355">
    <property type="protein sequence ID" value="BCR04283.1"/>
    <property type="molecule type" value="Genomic_DNA"/>
</dbReference>
<organism evidence="1 2">
    <name type="scientific">Desulfuromonas versatilis</name>
    <dbReference type="NCBI Taxonomy" id="2802975"/>
    <lineage>
        <taxon>Bacteria</taxon>
        <taxon>Pseudomonadati</taxon>
        <taxon>Thermodesulfobacteriota</taxon>
        <taxon>Desulfuromonadia</taxon>
        <taxon>Desulfuromonadales</taxon>
        <taxon>Desulfuromonadaceae</taxon>
        <taxon>Desulfuromonas</taxon>
    </lineage>
</organism>
<dbReference type="InterPro" id="IPR036515">
    <property type="entry name" value="Transposase_17_sf"/>
</dbReference>
<evidence type="ECO:0008006" key="3">
    <source>
        <dbReference type="Google" id="ProtNLM"/>
    </source>
</evidence>
<keyword evidence="2" id="KW-1185">Reference proteome</keyword>